<sequence>MKKIYNYFALKILTFKTLVLLILISLYHFFLFLEFINKNSNYNFFDLVINQFNYLTLFIFLFIGYMIIIYDINNNSKFYQYLDLKFKNKVNLYNTNVLTILITSISFDIFLNIISIIECIGKISFKNLWSDNFIYNNISKLQVNVFFDVDVVKSLIDKLTPLEYVFYTNIFIILYLFLFGILFLVINILIKRRILTFLIVFFINFISYFFNFNNFIYQKFSITNNIYLLTSSKDMVVNNTFITFRLFYWGFLISVFYFLGKFLIKKSDSRYEV</sequence>
<evidence type="ECO:0000313" key="3">
    <source>
        <dbReference type="Proteomes" id="UP000004342"/>
    </source>
</evidence>
<comment type="caution">
    <text evidence="2">The sequence shown here is derived from an EMBL/GenBank/DDBJ whole genome shotgun (WGS) entry which is preliminary data.</text>
</comment>
<protein>
    <submittedName>
        <fullName evidence="2">Membrane protein</fullName>
    </submittedName>
</protein>
<dbReference type="Proteomes" id="UP000004342">
    <property type="component" value="Unassembled WGS sequence"/>
</dbReference>
<dbReference type="EMBL" id="ABDV01000012">
    <property type="protein sequence ID" value="EDT23850.1"/>
    <property type="molecule type" value="Genomic_DNA"/>
</dbReference>
<keyword evidence="1" id="KW-0812">Transmembrane</keyword>
<feature type="transmembrane region" description="Helical" evidence="1">
    <location>
        <begin position="164"/>
        <end position="186"/>
    </location>
</feature>
<feature type="transmembrane region" description="Helical" evidence="1">
    <location>
        <begin position="193"/>
        <end position="210"/>
    </location>
</feature>
<gene>
    <name evidence="2" type="ORF">AC1_0686</name>
</gene>
<evidence type="ECO:0000256" key="1">
    <source>
        <dbReference type="SAM" id="Phobius"/>
    </source>
</evidence>
<keyword evidence="1" id="KW-0472">Membrane</keyword>
<feature type="transmembrane region" description="Helical" evidence="1">
    <location>
        <begin position="12"/>
        <end position="32"/>
    </location>
</feature>
<dbReference type="AlphaFoldDB" id="A0AAV3BNY6"/>
<name>A0AAV3BNY6_CLOPF</name>
<feature type="transmembrane region" description="Helical" evidence="1">
    <location>
        <begin position="93"/>
        <end position="117"/>
    </location>
</feature>
<feature type="transmembrane region" description="Helical" evidence="1">
    <location>
        <begin position="246"/>
        <end position="264"/>
    </location>
</feature>
<accession>A0AAV3BNY6</accession>
<evidence type="ECO:0000313" key="2">
    <source>
        <dbReference type="EMBL" id="EDT23850.1"/>
    </source>
</evidence>
<proteinExistence type="predicted"/>
<keyword evidence="1" id="KW-1133">Transmembrane helix</keyword>
<organism evidence="2 3">
    <name type="scientific">Clostridium perfringens B str. ATCC 3626</name>
    <dbReference type="NCBI Taxonomy" id="451754"/>
    <lineage>
        <taxon>Bacteria</taxon>
        <taxon>Bacillati</taxon>
        <taxon>Bacillota</taxon>
        <taxon>Clostridia</taxon>
        <taxon>Eubacteriales</taxon>
        <taxon>Clostridiaceae</taxon>
        <taxon>Clostridium</taxon>
    </lineage>
</organism>
<reference evidence="2 3" key="1">
    <citation type="submission" date="2007-07" db="EMBL/GenBank/DDBJ databases">
        <title>Annotation of Clostridium perfringens B str. ATCC 3626.</title>
        <authorList>
            <person name="Paulsen I."/>
            <person name="Sebastian Y."/>
        </authorList>
    </citation>
    <scope>NUCLEOTIDE SEQUENCE [LARGE SCALE GENOMIC DNA]</scope>
    <source>
        <strain evidence="3">B str. ATCC 3626</strain>
    </source>
</reference>
<feature type="transmembrane region" description="Helical" evidence="1">
    <location>
        <begin position="52"/>
        <end position="72"/>
    </location>
</feature>